<comment type="caution">
    <text evidence="1">The sequence shown here is derived from an EMBL/GenBank/DDBJ whole genome shotgun (WGS) entry which is preliminary data.</text>
</comment>
<proteinExistence type="predicted"/>
<organism evidence="1 2">
    <name type="scientific">Trifolium pratense</name>
    <name type="common">Red clover</name>
    <dbReference type="NCBI Taxonomy" id="57577"/>
    <lineage>
        <taxon>Eukaryota</taxon>
        <taxon>Viridiplantae</taxon>
        <taxon>Streptophyta</taxon>
        <taxon>Embryophyta</taxon>
        <taxon>Tracheophyta</taxon>
        <taxon>Spermatophyta</taxon>
        <taxon>Magnoliopsida</taxon>
        <taxon>eudicotyledons</taxon>
        <taxon>Gunneridae</taxon>
        <taxon>Pentapetalae</taxon>
        <taxon>rosids</taxon>
        <taxon>fabids</taxon>
        <taxon>Fabales</taxon>
        <taxon>Fabaceae</taxon>
        <taxon>Papilionoideae</taxon>
        <taxon>50 kb inversion clade</taxon>
        <taxon>NPAAA clade</taxon>
        <taxon>Hologalegina</taxon>
        <taxon>IRL clade</taxon>
        <taxon>Trifolieae</taxon>
        <taxon>Trifolium</taxon>
    </lineage>
</organism>
<evidence type="ECO:0000313" key="1">
    <source>
        <dbReference type="EMBL" id="CAJ2669759.1"/>
    </source>
</evidence>
<protein>
    <submittedName>
        <fullName evidence="1">Uncharacterized protein</fullName>
    </submittedName>
</protein>
<accession>A0ACB0LN07</accession>
<gene>
    <name evidence="1" type="ORF">MILVUS5_LOCUS33903</name>
</gene>
<keyword evidence="2" id="KW-1185">Reference proteome</keyword>
<dbReference type="EMBL" id="CASHSV030000615">
    <property type="protein sequence ID" value="CAJ2669759.1"/>
    <property type="molecule type" value="Genomic_DNA"/>
</dbReference>
<evidence type="ECO:0000313" key="2">
    <source>
        <dbReference type="Proteomes" id="UP001177021"/>
    </source>
</evidence>
<sequence length="68" mass="7963">MQKLENMDKIFKFVNVMIIIFSLFLASTRISHADIPIPCKIDRDCPVATISQFRRPKRMRCRKGYCIG</sequence>
<reference evidence="1" key="1">
    <citation type="submission" date="2023-10" db="EMBL/GenBank/DDBJ databases">
        <authorList>
            <person name="Rodriguez Cubillos JULIANA M."/>
            <person name="De Vega J."/>
        </authorList>
    </citation>
    <scope>NUCLEOTIDE SEQUENCE</scope>
</reference>
<name>A0ACB0LN07_TRIPR</name>
<dbReference type="Proteomes" id="UP001177021">
    <property type="component" value="Unassembled WGS sequence"/>
</dbReference>